<dbReference type="Gene3D" id="1.10.510.10">
    <property type="entry name" value="Transferase(Phosphotransferase) domain 1"/>
    <property type="match status" value="1"/>
</dbReference>
<evidence type="ECO:0000313" key="6">
    <source>
        <dbReference type="RefSeq" id="XP_026191013.1"/>
    </source>
</evidence>
<dbReference type="InterPro" id="IPR050117">
    <property type="entry name" value="MAPK"/>
</dbReference>
<dbReference type="SUPFAM" id="SSF56112">
    <property type="entry name" value="Protein kinase-like (PK-like)"/>
    <property type="match status" value="1"/>
</dbReference>
<dbReference type="InterPro" id="IPR000719">
    <property type="entry name" value="Prot_kinase_dom"/>
</dbReference>
<keyword evidence="3" id="KW-0732">Signal</keyword>
<feature type="domain" description="Protein kinase" evidence="4">
    <location>
        <begin position="1"/>
        <end position="346"/>
    </location>
</feature>
<evidence type="ECO:0000256" key="2">
    <source>
        <dbReference type="ARBA" id="ARBA00022840"/>
    </source>
</evidence>
<dbReference type="RefSeq" id="XP_026191013.1">
    <property type="nucleotide sequence ID" value="XM_026335228.1"/>
</dbReference>
<gene>
    <name evidence="6" type="primary">LOC34619325</name>
</gene>
<feature type="chain" id="PRO_5028370135" evidence="3">
    <location>
        <begin position="23"/>
        <end position="387"/>
    </location>
</feature>
<dbReference type="InterPro" id="IPR011009">
    <property type="entry name" value="Kinase-like_dom_sf"/>
</dbReference>
<dbReference type="GO" id="GO:0005524">
    <property type="term" value="F:ATP binding"/>
    <property type="evidence" value="ECO:0007669"/>
    <property type="project" value="UniProtKB-KW"/>
</dbReference>
<dbReference type="GeneID" id="34619325"/>
<dbReference type="GO" id="GO:0004672">
    <property type="term" value="F:protein kinase activity"/>
    <property type="evidence" value="ECO:0007669"/>
    <property type="project" value="InterPro"/>
</dbReference>
<dbReference type="Pfam" id="PF00069">
    <property type="entry name" value="Pkinase"/>
    <property type="match status" value="1"/>
</dbReference>
<organism evidence="5 6">
    <name type="scientific">Cyclospora cayetanensis</name>
    <dbReference type="NCBI Taxonomy" id="88456"/>
    <lineage>
        <taxon>Eukaryota</taxon>
        <taxon>Sar</taxon>
        <taxon>Alveolata</taxon>
        <taxon>Apicomplexa</taxon>
        <taxon>Conoidasida</taxon>
        <taxon>Coccidia</taxon>
        <taxon>Eucoccidiorida</taxon>
        <taxon>Eimeriorina</taxon>
        <taxon>Eimeriidae</taxon>
        <taxon>Cyclospora</taxon>
    </lineage>
</organism>
<dbReference type="PANTHER" id="PTHR24055">
    <property type="entry name" value="MITOGEN-ACTIVATED PROTEIN KINASE"/>
    <property type="match status" value="1"/>
</dbReference>
<keyword evidence="2" id="KW-0067">ATP-binding</keyword>
<dbReference type="OrthoDB" id="348870at2759"/>
<name>A0A6P6RT63_9EIME</name>
<evidence type="ECO:0000256" key="1">
    <source>
        <dbReference type="ARBA" id="ARBA00022741"/>
    </source>
</evidence>
<sequence>MCLLVFHAALLAFSRYFTPLYAHQESPSRPAVAAAAAAAVAAATAAADCGCCRCRVNAEAAENCLSAFDFFDSTVGAPCVKLSDLAMGRLLDYKNVRLTPENPRDRERSLRESQRMPYKAPELLLLRQQQLQQQYGYEVDMWSVAVIFFELITTTPPFCCSSELLYLIECCRLIGTPATREQWLRILTPPSQGQEQQQQAGRAGEGEFTFLLGDEQREATEEKAATAVSPMLWLEMLPLWPIPRWQRMQQQLKLEEDALLQQICTGAASHPPIPTPLSPLPPPINTHTPEEGLQDSEATEAERILLQFGRIVGCEPLRLLQHTLTMDRTQRLSAEQALQLLQHCIETERFRSRVETVAARAAARAAATAADSAMASSSVEATCADAD</sequence>
<evidence type="ECO:0000259" key="4">
    <source>
        <dbReference type="PROSITE" id="PS50011"/>
    </source>
</evidence>
<protein>
    <submittedName>
        <fullName evidence="6">Uncharacterized protein LOC34619325</fullName>
    </submittedName>
</protein>
<evidence type="ECO:0000256" key="3">
    <source>
        <dbReference type="SAM" id="SignalP"/>
    </source>
</evidence>
<keyword evidence="1" id="KW-0547">Nucleotide-binding</keyword>
<evidence type="ECO:0000313" key="5">
    <source>
        <dbReference type="Proteomes" id="UP000515125"/>
    </source>
</evidence>
<dbReference type="AlphaFoldDB" id="A0A6P6RT63"/>
<feature type="signal peptide" evidence="3">
    <location>
        <begin position="1"/>
        <end position="22"/>
    </location>
</feature>
<keyword evidence="5" id="KW-1185">Reference proteome</keyword>
<dbReference type="Proteomes" id="UP000515125">
    <property type="component" value="Unplaced"/>
</dbReference>
<accession>A0A6P6RT63</accession>
<reference evidence="6" key="1">
    <citation type="submission" date="2025-08" db="UniProtKB">
        <authorList>
            <consortium name="RefSeq"/>
        </authorList>
    </citation>
    <scope>IDENTIFICATION</scope>
</reference>
<dbReference type="PROSITE" id="PS50011">
    <property type="entry name" value="PROTEIN_KINASE_DOM"/>
    <property type="match status" value="1"/>
</dbReference>
<proteinExistence type="predicted"/>